<evidence type="ECO:0000256" key="1">
    <source>
        <dbReference type="ARBA" id="ARBA00004651"/>
    </source>
</evidence>
<keyword evidence="10" id="KW-1185">Reference proteome</keyword>
<dbReference type="Proteomes" id="UP000574369">
    <property type="component" value="Unassembled WGS sequence"/>
</dbReference>
<evidence type="ECO:0000256" key="8">
    <source>
        <dbReference type="SAM" id="Phobius"/>
    </source>
</evidence>
<protein>
    <submittedName>
        <fullName evidence="9">Type III secretion protein S</fullName>
    </submittedName>
</protein>
<evidence type="ECO:0000256" key="2">
    <source>
        <dbReference type="ARBA" id="ARBA00006156"/>
    </source>
</evidence>
<reference evidence="9 10" key="1">
    <citation type="submission" date="2020-08" db="EMBL/GenBank/DDBJ databases">
        <title>Genomic Encyclopedia of Type Strains, Phase III (KMG-III): the genomes of soil and plant-associated and newly described type strains.</title>
        <authorList>
            <person name="Whitman W."/>
        </authorList>
    </citation>
    <scope>NUCLEOTIDE SEQUENCE [LARGE SCALE GENOMIC DNA]</scope>
    <source>
        <strain evidence="9 10">CECT 7247</strain>
    </source>
</reference>
<gene>
    <name evidence="9" type="ORF">FHS28_001838</name>
</gene>
<dbReference type="InterPro" id="IPR006306">
    <property type="entry name" value="T3SS_HrpO"/>
</dbReference>
<keyword evidence="5 8" id="KW-1133">Transmembrane helix</keyword>
<feature type="transmembrane region" description="Helical" evidence="8">
    <location>
        <begin position="46"/>
        <end position="68"/>
    </location>
</feature>
<dbReference type="RefSeq" id="WP_088450574.1">
    <property type="nucleotide sequence ID" value="NZ_JACHXO010000002.1"/>
</dbReference>
<dbReference type="PANTHER" id="PTHR34040">
    <property type="entry name" value="FLAGELLAR BIOSYNTHETIC PROTEIN FLIQ"/>
    <property type="match status" value="1"/>
</dbReference>
<evidence type="ECO:0000256" key="3">
    <source>
        <dbReference type="ARBA" id="ARBA00022475"/>
    </source>
</evidence>
<sequence length="89" mass="9308">MVETLAFFQKGLLAVIWLSMPSLIVAVITGVVVSLLQAVLSMQDQSIPFAVKLLAVGVTLAATGRWVALQILSLGEQALSALATFGGRP</sequence>
<evidence type="ECO:0000313" key="10">
    <source>
        <dbReference type="Proteomes" id="UP000574369"/>
    </source>
</evidence>
<keyword evidence="7 8" id="KW-0472">Membrane</keyword>
<feature type="transmembrane region" description="Helical" evidence="8">
    <location>
        <begin position="12"/>
        <end position="40"/>
    </location>
</feature>
<keyword evidence="4 8" id="KW-0812">Transmembrane</keyword>
<dbReference type="Pfam" id="PF01313">
    <property type="entry name" value="Bac_export_3"/>
    <property type="match status" value="1"/>
</dbReference>
<dbReference type="PANTHER" id="PTHR34040:SF7">
    <property type="entry name" value="SURFACE PRESENTATION OF ANTIGENS PROTEIN SPAQ"/>
    <property type="match status" value="1"/>
</dbReference>
<comment type="caution">
    <text evidence="9">The sequence shown here is derived from an EMBL/GenBank/DDBJ whole genome shotgun (WGS) entry which is preliminary data.</text>
</comment>
<name>A0ABR6GQR5_9BURK</name>
<keyword evidence="6" id="KW-0843">Virulence</keyword>
<dbReference type="PRINTS" id="PR00952">
    <property type="entry name" value="TYPE3IMQPROT"/>
</dbReference>
<keyword evidence="3" id="KW-1003">Cell membrane</keyword>
<evidence type="ECO:0000256" key="5">
    <source>
        <dbReference type="ARBA" id="ARBA00022989"/>
    </source>
</evidence>
<proteinExistence type="inferred from homology"/>
<evidence type="ECO:0000256" key="7">
    <source>
        <dbReference type="ARBA" id="ARBA00023136"/>
    </source>
</evidence>
<comment type="subcellular location">
    <subcellularLocation>
        <location evidence="1">Cell membrane</location>
        <topology evidence="1">Multi-pass membrane protein</topology>
    </subcellularLocation>
</comment>
<dbReference type="InterPro" id="IPR002191">
    <property type="entry name" value="Bac_export_3"/>
</dbReference>
<dbReference type="EMBL" id="JACHXO010000002">
    <property type="protein sequence ID" value="MBB3194453.1"/>
    <property type="molecule type" value="Genomic_DNA"/>
</dbReference>
<evidence type="ECO:0000256" key="6">
    <source>
        <dbReference type="ARBA" id="ARBA00023026"/>
    </source>
</evidence>
<evidence type="ECO:0000313" key="9">
    <source>
        <dbReference type="EMBL" id="MBB3194453.1"/>
    </source>
</evidence>
<organism evidence="9 10">
    <name type="scientific">Roseateles terrae</name>
    <dbReference type="NCBI Taxonomy" id="431060"/>
    <lineage>
        <taxon>Bacteria</taxon>
        <taxon>Pseudomonadati</taxon>
        <taxon>Pseudomonadota</taxon>
        <taxon>Betaproteobacteria</taxon>
        <taxon>Burkholderiales</taxon>
        <taxon>Sphaerotilaceae</taxon>
        <taxon>Roseateles</taxon>
    </lineage>
</organism>
<accession>A0ABR6GQR5</accession>
<evidence type="ECO:0000256" key="4">
    <source>
        <dbReference type="ARBA" id="ARBA00022692"/>
    </source>
</evidence>
<dbReference type="NCBIfam" id="TIGR01403">
    <property type="entry name" value="fliQ_rel_III"/>
    <property type="match status" value="1"/>
</dbReference>
<comment type="similarity">
    <text evidence="2">Belongs to the FliQ/MopD/SpaQ family.</text>
</comment>